<reference evidence="2" key="1">
    <citation type="submission" date="2016-10" db="EMBL/GenBank/DDBJ databases">
        <title>The complete genome sequence of the rumen bacterium Butyrivibrio hungatei MB2003.</title>
        <authorList>
            <person name="Palevich N."/>
            <person name="Kelly W.J."/>
            <person name="Leahy S.C."/>
            <person name="Altermann E."/>
            <person name="Rakonjac J."/>
            <person name="Attwood G.T."/>
        </authorList>
    </citation>
    <scope>NUCLEOTIDE SEQUENCE [LARGE SCALE GENOMIC DNA]</scope>
    <source>
        <strain evidence="2">MB2003</strain>
    </source>
</reference>
<proteinExistence type="predicted"/>
<protein>
    <submittedName>
        <fullName evidence="1">Uncharacterized protein</fullName>
    </submittedName>
</protein>
<evidence type="ECO:0000313" key="2">
    <source>
        <dbReference type="Proteomes" id="UP000179284"/>
    </source>
</evidence>
<dbReference type="RefSeq" id="WP_071175903.1">
    <property type="nucleotide sequence ID" value="NZ_CP017831.1"/>
</dbReference>
<dbReference type="KEGG" id="bhu:bhn_I1159"/>
<evidence type="ECO:0000313" key="1">
    <source>
        <dbReference type="EMBL" id="AOZ96193.1"/>
    </source>
</evidence>
<dbReference type="OrthoDB" id="394960at2"/>
<organism evidence="1 2">
    <name type="scientific">Butyrivibrio hungatei</name>
    <dbReference type="NCBI Taxonomy" id="185008"/>
    <lineage>
        <taxon>Bacteria</taxon>
        <taxon>Bacillati</taxon>
        <taxon>Bacillota</taxon>
        <taxon>Clostridia</taxon>
        <taxon>Lachnospirales</taxon>
        <taxon>Lachnospiraceae</taxon>
        <taxon>Butyrivibrio</taxon>
    </lineage>
</organism>
<dbReference type="EMBL" id="CP017831">
    <property type="protein sequence ID" value="AOZ96193.1"/>
    <property type="molecule type" value="Genomic_DNA"/>
</dbReference>
<name>A0A1D9P111_9FIRM</name>
<gene>
    <name evidence="1" type="ORF">bhn_I1159</name>
</gene>
<accession>A0A1D9P111</accession>
<dbReference type="AlphaFoldDB" id="A0A1D9P111"/>
<keyword evidence="2" id="KW-1185">Reference proteome</keyword>
<dbReference type="Proteomes" id="UP000179284">
    <property type="component" value="Chromosome I"/>
</dbReference>
<sequence>MSKSLVEMVESSDQIVIGIGDEWNWVRRGIRNDPRYEQLLNLCSDEEHKWLLPVVEYEYAYYNSDSRIEEAYRLLRKLVGDKKYFLVCDTVFQDALLYGFDPAKSVYPCGNLMYLQTPDLDDPLIFSEKSIEFMQLVADIHDIISIGGTIDDTKTFVKPFQDGKELYLNQKRKEYSNIAYNETAYMENWDVYKKFLTHTLNSKLLILELGVGLDYPTVVRWPFEKIAFVNKKAHLVRVHEKLYHHTPEIEEKTDSIPMNSVDYILQECKGL</sequence>